<dbReference type="Pfam" id="PF09742">
    <property type="entry name" value="Dymeclin"/>
    <property type="match status" value="1"/>
</dbReference>
<keyword evidence="4" id="KW-0449">Lipoprotein</keyword>
<dbReference type="PANTHER" id="PTHR12895:SF9">
    <property type="entry name" value="DYMECLIN"/>
    <property type="match status" value="1"/>
</dbReference>
<proteinExistence type="inferred from homology"/>
<evidence type="ECO:0000313" key="6">
    <source>
        <dbReference type="Proteomes" id="UP000243217"/>
    </source>
</evidence>
<reference evidence="5 6" key="1">
    <citation type="journal article" date="2014" name="Genome Biol. Evol.">
        <title>The secreted proteins of Achlya hypogyna and Thraustotheca clavata identify the ancestral oomycete secretome and reveal gene acquisitions by horizontal gene transfer.</title>
        <authorList>
            <person name="Misner I."/>
            <person name="Blouin N."/>
            <person name="Leonard G."/>
            <person name="Richards T.A."/>
            <person name="Lane C.E."/>
        </authorList>
    </citation>
    <scope>NUCLEOTIDE SEQUENCE [LARGE SCALE GENOMIC DNA]</scope>
    <source>
        <strain evidence="5 6">ATCC 34112</strain>
    </source>
</reference>
<evidence type="ECO:0000256" key="3">
    <source>
        <dbReference type="ARBA" id="ARBA00022707"/>
    </source>
</evidence>
<dbReference type="GO" id="GO:0005794">
    <property type="term" value="C:Golgi apparatus"/>
    <property type="evidence" value="ECO:0007669"/>
    <property type="project" value="TreeGrafter"/>
</dbReference>
<comment type="similarity">
    <text evidence="1">Belongs to the dymeclin family.</text>
</comment>
<dbReference type="OrthoDB" id="10253409at2759"/>
<accession>A0A1V9ZVU7</accession>
<gene>
    <name evidence="5" type="ORF">THRCLA_05465</name>
</gene>
<dbReference type="InterPro" id="IPR019142">
    <property type="entry name" value="Dymeclin"/>
</dbReference>
<keyword evidence="6" id="KW-1185">Reference proteome</keyword>
<protein>
    <recommendedName>
        <fullName evidence="2">Dymeclin</fullName>
    </recommendedName>
</protein>
<keyword evidence="3" id="KW-0519">Myristate</keyword>
<dbReference type="EMBL" id="JNBS01001240">
    <property type="protein sequence ID" value="OQS02134.1"/>
    <property type="molecule type" value="Genomic_DNA"/>
</dbReference>
<comment type="caution">
    <text evidence="5">The sequence shown here is derived from an EMBL/GenBank/DDBJ whole genome shotgun (WGS) entry which is preliminary data.</text>
</comment>
<sequence length="198" mass="22347">MGNASSGDAAPSVLEPAQTSALEKIVSTQAYSMSDPVWATFFTMEQSLVQMPIEKFQIFLRPYMHAIAVNTLVSGNFRMLVRHATKSIPFNARDKMEKQSRNVLGTSLVHVVNVLFVIRHFCLHFIERTSNDNKDIALYFKRSQSSNLQGYLQDDSWRSSKNIQSDVNLPPNSNSNDDDAVVDFIDMLFTILLEQPPT</sequence>
<evidence type="ECO:0000256" key="2">
    <source>
        <dbReference type="ARBA" id="ARBA00015736"/>
    </source>
</evidence>
<evidence type="ECO:0000313" key="5">
    <source>
        <dbReference type="EMBL" id="OQS02134.1"/>
    </source>
</evidence>
<evidence type="ECO:0000256" key="4">
    <source>
        <dbReference type="ARBA" id="ARBA00023288"/>
    </source>
</evidence>
<dbReference type="AlphaFoldDB" id="A0A1V9ZVU7"/>
<dbReference type="PANTHER" id="PTHR12895">
    <property type="entry name" value="DYMECLIN"/>
    <property type="match status" value="1"/>
</dbReference>
<evidence type="ECO:0000256" key="1">
    <source>
        <dbReference type="ARBA" id="ARBA00010603"/>
    </source>
</evidence>
<dbReference type="GO" id="GO:0007030">
    <property type="term" value="P:Golgi organization"/>
    <property type="evidence" value="ECO:0007669"/>
    <property type="project" value="TreeGrafter"/>
</dbReference>
<name>A0A1V9ZVU7_9STRA</name>
<organism evidence="5 6">
    <name type="scientific">Thraustotheca clavata</name>
    <dbReference type="NCBI Taxonomy" id="74557"/>
    <lineage>
        <taxon>Eukaryota</taxon>
        <taxon>Sar</taxon>
        <taxon>Stramenopiles</taxon>
        <taxon>Oomycota</taxon>
        <taxon>Saprolegniomycetes</taxon>
        <taxon>Saprolegniales</taxon>
        <taxon>Achlyaceae</taxon>
        <taxon>Thraustotheca</taxon>
    </lineage>
</organism>
<dbReference type="Proteomes" id="UP000243217">
    <property type="component" value="Unassembled WGS sequence"/>
</dbReference>